<evidence type="ECO:0000256" key="2">
    <source>
        <dbReference type="SAM" id="MobiDB-lite"/>
    </source>
</evidence>
<feature type="region of interest" description="Disordered" evidence="2">
    <location>
        <begin position="134"/>
        <end position="188"/>
    </location>
</feature>
<dbReference type="Gene3D" id="1.20.920.10">
    <property type="entry name" value="Bromodomain-like"/>
    <property type="match status" value="1"/>
</dbReference>
<dbReference type="EMBL" id="JARBJD010000003">
    <property type="protein sequence ID" value="KAK2964211.1"/>
    <property type="molecule type" value="Genomic_DNA"/>
</dbReference>
<accession>A0ABQ9YKC7</accession>
<comment type="caution">
    <text evidence="3">The sequence shown here is derived from an EMBL/GenBank/DDBJ whole genome shotgun (WGS) entry which is preliminary data.</text>
</comment>
<evidence type="ECO:0000313" key="4">
    <source>
        <dbReference type="Proteomes" id="UP001281761"/>
    </source>
</evidence>
<name>A0ABQ9YKC7_9EUKA</name>
<evidence type="ECO:0008006" key="5">
    <source>
        <dbReference type="Google" id="ProtNLM"/>
    </source>
</evidence>
<dbReference type="InterPro" id="IPR036427">
    <property type="entry name" value="Bromodomain-like_sf"/>
</dbReference>
<feature type="compositionally biased region" description="Basic and acidic residues" evidence="2">
    <location>
        <begin position="167"/>
        <end position="176"/>
    </location>
</feature>
<organism evidence="3 4">
    <name type="scientific">Blattamonas nauphoetae</name>
    <dbReference type="NCBI Taxonomy" id="2049346"/>
    <lineage>
        <taxon>Eukaryota</taxon>
        <taxon>Metamonada</taxon>
        <taxon>Preaxostyla</taxon>
        <taxon>Oxymonadida</taxon>
        <taxon>Blattamonas</taxon>
    </lineage>
</organism>
<keyword evidence="4" id="KW-1185">Reference proteome</keyword>
<evidence type="ECO:0000256" key="1">
    <source>
        <dbReference type="ARBA" id="ARBA00023117"/>
    </source>
</evidence>
<reference evidence="3 4" key="1">
    <citation type="journal article" date="2022" name="bioRxiv">
        <title>Genomics of Preaxostyla Flagellates Illuminates Evolutionary Transitions and the Path Towards Mitochondrial Loss.</title>
        <authorList>
            <person name="Novak L.V.F."/>
            <person name="Treitli S.C."/>
            <person name="Pyrih J."/>
            <person name="Halakuc P."/>
            <person name="Pipaliya S.V."/>
            <person name="Vacek V."/>
            <person name="Brzon O."/>
            <person name="Soukal P."/>
            <person name="Eme L."/>
            <person name="Dacks J.B."/>
            <person name="Karnkowska A."/>
            <person name="Elias M."/>
            <person name="Hampl V."/>
        </authorList>
    </citation>
    <scope>NUCLEOTIDE SEQUENCE [LARGE SCALE GENOMIC DNA]</scope>
    <source>
        <strain evidence="3">NAU3</strain>
        <tissue evidence="3">Gut</tissue>
    </source>
</reference>
<evidence type="ECO:0000313" key="3">
    <source>
        <dbReference type="EMBL" id="KAK2964211.1"/>
    </source>
</evidence>
<gene>
    <name evidence="3" type="ORF">BLNAU_742</name>
</gene>
<feature type="compositionally biased region" description="Basic and acidic residues" evidence="2">
    <location>
        <begin position="151"/>
        <end position="160"/>
    </location>
</feature>
<protein>
    <recommendedName>
        <fullName evidence="5">Bromo domain-containing protein</fullName>
    </recommendedName>
</protein>
<dbReference type="SUPFAM" id="SSF47370">
    <property type="entry name" value="Bromodomain"/>
    <property type="match status" value="1"/>
</dbReference>
<proteinExistence type="predicted"/>
<dbReference type="Proteomes" id="UP001281761">
    <property type="component" value="Unassembled WGS sequence"/>
</dbReference>
<sequence length="273" mass="31307">MSSTAILNNIHRVWDNCYLYNGVDSPISSHARDLQRTFAEKLERMVERGFWDADVVESARTSTEFDIIRAKKGKKPRWFIQQRKQKSAATKESTDVKEEVFIIHTRKREPTSSLKPRPALTLVALPPTPILPSPSKITPATFTIPRRTRSERKVEPKSFFDDSELPETEKRTRREPLPPLPPPEPAIHFSPSDILTEEHPEDTTPLTSKEKEQLVDGMSSLTPVQRAPLVAFLHPYLPQASQEDLSSPPLLDIETLDAPIQHRLFRYVYHFLK</sequence>
<keyword evidence="1" id="KW-0103">Bromodomain</keyword>